<name>A0A399FB55_9DEIN</name>
<evidence type="ECO:0000313" key="1">
    <source>
        <dbReference type="EMBL" id="RIH92935.1"/>
    </source>
</evidence>
<sequence length="170" mass="19046">MNLPRAFAVGVLGLLGVWGQAPEPDPGRGVAYAPVFDLVRLVNGWWAMEQNRLVALNPDQAQQALPLLRSLAEPPHLSLEMAQQTRFALEALLTPAQQQWWSAYQQAQQQAFQRWSAKVRTLGPVNLYAYTVPGYWSMLQEIGTGQPFNPFRRPPNASTLARLIARLEGR</sequence>
<protein>
    <submittedName>
        <fullName evidence="1">Uncharacterized protein</fullName>
    </submittedName>
</protein>
<dbReference type="AlphaFoldDB" id="A0A399FB55"/>
<dbReference type="EMBL" id="QWLB01000011">
    <property type="protein sequence ID" value="RIH92935.1"/>
    <property type="molecule type" value="Genomic_DNA"/>
</dbReference>
<reference evidence="1 2" key="1">
    <citation type="submission" date="2018-08" db="EMBL/GenBank/DDBJ databases">
        <title>Meiothermus granaticius genome AF-68 sequencing project.</title>
        <authorList>
            <person name="Da Costa M.S."/>
            <person name="Albuquerque L."/>
            <person name="Raposo P."/>
            <person name="Froufe H.J.C."/>
            <person name="Barroso C.S."/>
            <person name="Egas C."/>
        </authorList>
    </citation>
    <scope>NUCLEOTIDE SEQUENCE [LARGE SCALE GENOMIC DNA]</scope>
    <source>
        <strain evidence="1 2">AF-68</strain>
    </source>
</reference>
<accession>A0A399FB55</accession>
<dbReference type="Proteomes" id="UP000266178">
    <property type="component" value="Unassembled WGS sequence"/>
</dbReference>
<keyword evidence="2" id="KW-1185">Reference proteome</keyword>
<dbReference type="RefSeq" id="WP_119356568.1">
    <property type="nucleotide sequence ID" value="NZ_BJXM01000003.1"/>
</dbReference>
<proteinExistence type="predicted"/>
<organism evidence="1 2">
    <name type="scientific">Meiothermus granaticius NBRC 107808</name>
    <dbReference type="NCBI Taxonomy" id="1227551"/>
    <lineage>
        <taxon>Bacteria</taxon>
        <taxon>Thermotogati</taxon>
        <taxon>Deinococcota</taxon>
        <taxon>Deinococci</taxon>
        <taxon>Thermales</taxon>
        <taxon>Thermaceae</taxon>
        <taxon>Meiothermus</taxon>
    </lineage>
</organism>
<comment type="caution">
    <text evidence="1">The sequence shown here is derived from an EMBL/GenBank/DDBJ whole genome shotgun (WGS) entry which is preliminary data.</text>
</comment>
<gene>
    <name evidence="1" type="ORF">Mgrana_01058</name>
</gene>
<evidence type="ECO:0000313" key="2">
    <source>
        <dbReference type="Proteomes" id="UP000266178"/>
    </source>
</evidence>
<dbReference type="OrthoDB" id="33044at2"/>